<evidence type="ECO:0000256" key="1">
    <source>
        <dbReference type="ARBA" id="ARBA00009003"/>
    </source>
</evidence>
<dbReference type="InterPro" id="IPR029044">
    <property type="entry name" value="Nucleotide-diphossugar_trans"/>
</dbReference>
<dbReference type="Gene3D" id="3.90.550.20">
    <property type="match status" value="1"/>
</dbReference>
<gene>
    <name evidence="3" type="ORF">G6O67_004588</name>
</gene>
<name>A0A8H4V4U1_9HYPO</name>
<dbReference type="PANTHER" id="PTHR46830:SF2">
    <property type="entry name" value="ALPHA-1,4-N-ACETYLGLUCOSAMINYLTRANSFERASE"/>
    <property type="match status" value="1"/>
</dbReference>
<protein>
    <recommendedName>
        <fullName evidence="5">Glycosyl transferase</fullName>
    </recommendedName>
</protein>
<dbReference type="PANTHER" id="PTHR46830">
    <property type="entry name" value="TRANSFERASE, PUTATIVE-RELATED"/>
    <property type="match status" value="1"/>
</dbReference>
<evidence type="ECO:0000313" key="4">
    <source>
        <dbReference type="Proteomes" id="UP000557566"/>
    </source>
</evidence>
<dbReference type="AlphaFoldDB" id="A0A8H4V4U1"/>
<accession>A0A8H4V4U1</accession>
<dbReference type="Pfam" id="PF04488">
    <property type="entry name" value="Gly_transf_sug"/>
    <property type="match status" value="1"/>
</dbReference>
<dbReference type="InterPro" id="IPR007577">
    <property type="entry name" value="GlycoTrfase_DXD_sugar-bd_CS"/>
</dbReference>
<dbReference type="SUPFAM" id="SSF53448">
    <property type="entry name" value="Nucleotide-diphospho-sugar transferases"/>
    <property type="match status" value="1"/>
</dbReference>
<keyword evidence="2" id="KW-0472">Membrane</keyword>
<comment type="similarity">
    <text evidence="1">Belongs to the glycosyltransferase 32 family.</text>
</comment>
<feature type="transmembrane region" description="Helical" evidence="2">
    <location>
        <begin position="12"/>
        <end position="29"/>
    </location>
</feature>
<keyword evidence="2" id="KW-1133">Transmembrane helix</keyword>
<evidence type="ECO:0000256" key="2">
    <source>
        <dbReference type="SAM" id="Phobius"/>
    </source>
</evidence>
<keyword evidence="4" id="KW-1185">Reference proteome</keyword>
<dbReference type="GO" id="GO:1901135">
    <property type="term" value="P:carbohydrate derivative metabolic process"/>
    <property type="evidence" value="ECO:0007669"/>
    <property type="project" value="UniProtKB-ARBA"/>
</dbReference>
<dbReference type="Proteomes" id="UP000557566">
    <property type="component" value="Unassembled WGS sequence"/>
</dbReference>
<comment type="caution">
    <text evidence="3">The sequence shown here is derived from an EMBL/GenBank/DDBJ whole genome shotgun (WGS) entry which is preliminary data.</text>
</comment>
<keyword evidence="2" id="KW-0812">Transmembrane</keyword>
<proteinExistence type="inferred from homology"/>
<dbReference type="OrthoDB" id="409543at2759"/>
<reference evidence="3 4" key="1">
    <citation type="journal article" date="2020" name="Genome Biol. Evol.">
        <title>A new high-quality draft genome assembly of the Chinese cordyceps Ophiocordyceps sinensis.</title>
        <authorList>
            <person name="Shu R."/>
            <person name="Zhang J."/>
            <person name="Meng Q."/>
            <person name="Zhang H."/>
            <person name="Zhou G."/>
            <person name="Li M."/>
            <person name="Wu P."/>
            <person name="Zhao Y."/>
            <person name="Chen C."/>
            <person name="Qin Q."/>
        </authorList>
    </citation>
    <scope>NUCLEOTIDE SEQUENCE [LARGE SCALE GENOMIC DNA]</scope>
    <source>
        <strain evidence="3 4">IOZ07</strain>
    </source>
</reference>
<evidence type="ECO:0008006" key="5">
    <source>
        <dbReference type="Google" id="ProtNLM"/>
    </source>
</evidence>
<evidence type="ECO:0000313" key="3">
    <source>
        <dbReference type="EMBL" id="KAF4508174.1"/>
    </source>
</evidence>
<organism evidence="3 4">
    <name type="scientific">Ophiocordyceps sinensis</name>
    <dbReference type="NCBI Taxonomy" id="72228"/>
    <lineage>
        <taxon>Eukaryota</taxon>
        <taxon>Fungi</taxon>
        <taxon>Dikarya</taxon>
        <taxon>Ascomycota</taxon>
        <taxon>Pezizomycotina</taxon>
        <taxon>Sordariomycetes</taxon>
        <taxon>Hypocreomycetidae</taxon>
        <taxon>Hypocreales</taxon>
        <taxon>Ophiocordycipitaceae</taxon>
        <taxon>Ophiocordyceps</taxon>
    </lineage>
</organism>
<dbReference type="EMBL" id="JAAVMX010000005">
    <property type="protein sequence ID" value="KAF4508174.1"/>
    <property type="molecule type" value="Genomic_DNA"/>
</dbReference>
<sequence length="352" mass="40985">MFLPSRWRRTSLYLLVTIVILLGFLYVNAELRDNTLNYIRPAWFYINGLTRYDFKPTPDEQACLDGNATRINALGMLVDIPKVVHFVIGVDKPNPITLMLWLAIRAAAANLQDCEIRLHYVYLSEQGSWWKDVRELVTLTRHGPEFLDDFLHINPPPSQWNPAHKADILRLQILRAHGGIYLDTDAIVLRPLDKLLSGRRDVFLGHEGGHRRGMTNAVILAKPGAAFIERWYKAYQNFDPKRWNHHSVILPAKLADQHPDEICQLPPAVFFWPLWPQHHVDWMHMPLSRQESAAVAADIERTNGSLFDEQLVYHAWNHPAQRWMKDLTLERIRTEDTRFNMLVRRFIDAKRG</sequence>